<gene>
    <name evidence="4" type="ORF">BO94DRAFT_612347</name>
</gene>
<dbReference type="GeneID" id="37118813"/>
<dbReference type="RefSeq" id="XP_025461846.1">
    <property type="nucleotide sequence ID" value="XM_025616670.1"/>
</dbReference>
<comment type="similarity">
    <text evidence="1">Belongs to the NmrA-type oxidoreductase family.</text>
</comment>
<accession>A0A317UYI7</accession>
<evidence type="ECO:0000259" key="3">
    <source>
        <dbReference type="Pfam" id="PF05368"/>
    </source>
</evidence>
<evidence type="ECO:0000313" key="5">
    <source>
        <dbReference type="Proteomes" id="UP000246702"/>
    </source>
</evidence>
<dbReference type="PANTHER" id="PTHR42748:SF31">
    <property type="entry name" value="NMRA-LIKE DOMAIN-CONTAINING PROTEIN-RELATED"/>
    <property type="match status" value="1"/>
</dbReference>
<evidence type="ECO:0000256" key="1">
    <source>
        <dbReference type="ARBA" id="ARBA00006328"/>
    </source>
</evidence>
<dbReference type="EMBL" id="MSFK01000049">
    <property type="protein sequence ID" value="PWY67124.1"/>
    <property type="molecule type" value="Genomic_DNA"/>
</dbReference>
<dbReference type="InterPro" id="IPR051164">
    <property type="entry name" value="NmrA-like_oxidored"/>
</dbReference>
<evidence type="ECO:0000256" key="2">
    <source>
        <dbReference type="ARBA" id="ARBA00022857"/>
    </source>
</evidence>
<reference evidence="4 5" key="1">
    <citation type="submission" date="2016-12" db="EMBL/GenBank/DDBJ databases">
        <title>The genomes of Aspergillus section Nigri reveals drivers in fungal speciation.</title>
        <authorList>
            <consortium name="DOE Joint Genome Institute"/>
            <person name="Vesth T.C."/>
            <person name="Nybo J."/>
            <person name="Theobald S."/>
            <person name="Brandl J."/>
            <person name="Frisvad J.C."/>
            <person name="Nielsen K.F."/>
            <person name="Lyhne E.K."/>
            <person name="Kogle M.E."/>
            <person name="Kuo A."/>
            <person name="Riley R."/>
            <person name="Clum A."/>
            <person name="Nolan M."/>
            <person name="Lipzen A."/>
            <person name="Salamov A."/>
            <person name="Henrissat B."/>
            <person name="Wiebenga A."/>
            <person name="De Vries R.P."/>
            <person name="Grigoriev I.V."/>
            <person name="Mortensen U.H."/>
            <person name="Andersen M.R."/>
            <person name="Baker S.E."/>
        </authorList>
    </citation>
    <scope>NUCLEOTIDE SEQUENCE [LARGE SCALE GENOMIC DNA]</scope>
    <source>
        <strain evidence="4 5">CBS 115572</strain>
    </source>
</reference>
<sequence>MSKIVTVFGATGHQGGCVIRTILNDLDLSKEFKIRGVTRDASKPEAQALAKQGIGITTADMNSKDSLRQALQNSHSVFLVTTPAWGTAGSDAELVHGKNVVDVAKEAGVEHLIFSSLLHVTGTTAGRLKHVPHFDQKAEVERYIRSLGVPATFVLREYFMTNYSMIGFIWKGENGIWTLAYPVGKEAKFPLIDISADMGKYVAASLRNRSATPGTQLLGAEDYYTPTRILEEFEQVTGNKTQFVLVDPETYKSFIPGPMGQEMLENHLFIESPGYFNGKSLEESKELVANARYKLTTWKEFLEQNKNLFAWPGIEVKMMLDGGRVEIVTNNLNLYQICNFHILSRYHMH</sequence>
<dbReference type="Pfam" id="PF05368">
    <property type="entry name" value="NmrA"/>
    <property type="match status" value="1"/>
</dbReference>
<evidence type="ECO:0000313" key="4">
    <source>
        <dbReference type="EMBL" id="PWY67124.1"/>
    </source>
</evidence>
<dbReference type="GO" id="GO:0005634">
    <property type="term" value="C:nucleus"/>
    <property type="evidence" value="ECO:0007669"/>
    <property type="project" value="TreeGrafter"/>
</dbReference>
<keyword evidence="2" id="KW-0521">NADP</keyword>
<dbReference type="OrthoDB" id="3358371at2759"/>
<organism evidence="4 5">
    <name type="scientific">Aspergillus sclerotioniger CBS 115572</name>
    <dbReference type="NCBI Taxonomy" id="1450535"/>
    <lineage>
        <taxon>Eukaryota</taxon>
        <taxon>Fungi</taxon>
        <taxon>Dikarya</taxon>
        <taxon>Ascomycota</taxon>
        <taxon>Pezizomycotina</taxon>
        <taxon>Eurotiomycetes</taxon>
        <taxon>Eurotiomycetidae</taxon>
        <taxon>Eurotiales</taxon>
        <taxon>Aspergillaceae</taxon>
        <taxon>Aspergillus</taxon>
        <taxon>Aspergillus subgen. Circumdati</taxon>
    </lineage>
</organism>
<dbReference type="Proteomes" id="UP000246702">
    <property type="component" value="Unassembled WGS sequence"/>
</dbReference>
<dbReference type="CDD" id="cd05251">
    <property type="entry name" value="NmrA_like_SDR_a"/>
    <property type="match status" value="1"/>
</dbReference>
<dbReference type="PANTHER" id="PTHR42748">
    <property type="entry name" value="NITROGEN METABOLITE REPRESSION PROTEIN NMRA FAMILY MEMBER"/>
    <property type="match status" value="1"/>
</dbReference>
<keyword evidence="5" id="KW-1185">Reference proteome</keyword>
<dbReference type="Gene3D" id="3.90.25.10">
    <property type="entry name" value="UDP-galactose 4-epimerase, domain 1"/>
    <property type="match status" value="1"/>
</dbReference>
<dbReference type="InterPro" id="IPR036291">
    <property type="entry name" value="NAD(P)-bd_dom_sf"/>
</dbReference>
<comment type="caution">
    <text evidence="4">The sequence shown here is derived from an EMBL/GenBank/DDBJ whole genome shotgun (WGS) entry which is preliminary data.</text>
</comment>
<dbReference type="Gene3D" id="3.40.50.720">
    <property type="entry name" value="NAD(P)-binding Rossmann-like Domain"/>
    <property type="match status" value="1"/>
</dbReference>
<dbReference type="InterPro" id="IPR008030">
    <property type="entry name" value="NmrA-like"/>
</dbReference>
<feature type="domain" description="NmrA-like" evidence="3">
    <location>
        <begin position="2"/>
        <end position="302"/>
    </location>
</feature>
<name>A0A317UYI7_9EURO</name>
<dbReference type="SUPFAM" id="SSF51735">
    <property type="entry name" value="NAD(P)-binding Rossmann-fold domains"/>
    <property type="match status" value="1"/>
</dbReference>
<dbReference type="AlphaFoldDB" id="A0A317UYI7"/>
<protein>
    <submittedName>
        <fullName evidence="4">NmrA family transcriptional regulator</fullName>
    </submittedName>
</protein>
<dbReference type="STRING" id="1450535.A0A317UYI7"/>
<proteinExistence type="inferred from homology"/>